<dbReference type="EnsemblMetazoa" id="Aqu2.1.26044_001">
    <property type="protein sequence ID" value="Aqu2.1.26044_001"/>
    <property type="gene ID" value="Aqu2.1.26044"/>
</dbReference>
<accession>A0A1X7UDL2</accession>
<dbReference type="Pfam" id="PF03283">
    <property type="entry name" value="PAE"/>
    <property type="match status" value="1"/>
</dbReference>
<organism evidence="11">
    <name type="scientific">Amphimedon queenslandica</name>
    <name type="common">Sponge</name>
    <dbReference type="NCBI Taxonomy" id="400682"/>
    <lineage>
        <taxon>Eukaryota</taxon>
        <taxon>Metazoa</taxon>
        <taxon>Porifera</taxon>
        <taxon>Demospongiae</taxon>
        <taxon>Heteroscleromorpha</taxon>
        <taxon>Haplosclerida</taxon>
        <taxon>Niphatidae</taxon>
        <taxon>Amphimedon</taxon>
    </lineage>
</organism>
<dbReference type="InterPro" id="IPR036156">
    <property type="entry name" value="Beta-gal/glucu_dom_sf"/>
</dbReference>
<evidence type="ECO:0000256" key="4">
    <source>
        <dbReference type="ARBA" id="ARBA00023295"/>
    </source>
</evidence>
<comment type="similarity">
    <text evidence="1">Belongs to the glycosyl hydrolase 2 family.</text>
</comment>
<sequence length="1288" mass="142113">MASYTSLAVFLLTLFTFTASKEANLILLDDPGEAVCLDGSPPGFYYREGSGSDATKIIIHLEGGGVCVDEEDCLGRSKTDLGSSKNWKQMADFGGFLSDIKLFNEKFYDWNIVFVKYCDGGLYSGYVSQPVDVNGTSIYFRGNTILKAIMQYLRDNGIKEASDVILTGCSAGGIATYIHADYVRSVLPSSVNYRAMSDAGYFIEVLNVNGEPIAKERGQKVYKLHNMSISLDEDCAKDYTGNDTYKCTAPQYLYPYIKTPIFSFNSQYDTWQIENNLQLDCDPPHCTPEQMEKLQEFFKEFQAAETNIINSTTNGAFLDSCFAHCQSLDSHGWNRVKDEDPVQSRETVKFDFGWRFQLGGNNIAPCPESVFPKNLSGVECMGLRSGSSKNADDCRGECCADVMCAIWQYTDSQGCWIGQSNDCNHTSSSWVGGGRDTPAKPVPPPDSGPTTRDFDDSDWEIVDAPHDSLIGGEYAQNGTVRGQAYLPKNITWYRKHFNLPAEWKGRIIWVYFEGVFRSSTTYLNGLMLHHEDSGYTSFVVRLDNCSGILFGDGKDNENVLTILSTPNEGFSGWWYEGGGLYRHTYLVSADVVHIIPDGTYVAAAVHGTIKAHDPNDISKGKYVDIAVIGVSSEVINDDTKEQKRTYQYTLFDADGKQVGNSMLPPSDFSAGELKVLTDSYTAKNVELWSPARPYLYTLQCELLNNADDAVITDSGVTDTYNITFGIRSTQWDPDKGFFINDGHFTWRGFNNHNDFTGVGVAVPDRINLFRAQSMRAVGANAWRMSHNPPIPVMLDIMDNVGILVWDENREFGDNPVWVANQRNMVRRDRNHPSVMAWSFCNEAGCNAGDSVPVAKEFAEVSKEADPNRPVTANMISDFGGALSSQIDVQGFSHKPGNIFDTFHKQFPKVPTIGSECCSCTTQRGEDFPDNTKFLLGNFNANCNKDQTESQLDRSYVVGCMVWTLFDYYGEPAFGWPHISSSFGSIDLAGFAKASAYWYRSWWLYNGVHNHSTGGIDVPLNPPKLINPDAQPAEDNPQDGYLVHIVEHWDKNDAAPKRTIHVYTNAPSAELFVNGKSQGVKTLVWQGWAEWDGVAYEDGNLTANAMDDKNAIVARHTRLTTGDPAKIVAMLDVPNDDTGTGSALVLDGQDSGMVSAVLLDSNGRVAHGSSLNITFSITSGPGRIIGVGNGNPQCHEPNHATWRSAYHGLARAIVQVTQDHTTANRDRMIQIDSDGGQRTLVGDPRDPKRFLDDIVVQVSAEGVGTATVSIPTSTDPNDGVISTARKSRQ</sequence>
<dbReference type="Gene3D" id="3.20.20.80">
    <property type="entry name" value="Glycosidases"/>
    <property type="match status" value="1"/>
</dbReference>
<evidence type="ECO:0000259" key="10">
    <source>
        <dbReference type="Pfam" id="PF18565"/>
    </source>
</evidence>
<dbReference type="InterPro" id="IPR004963">
    <property type="entry name" value="PAE/NOTUM"/>
</dbReference>
<feature type="signal peptide" evidence="6">
    <location>
        <begin position="1"/>
        <end position="23"/>
    </location>
</feature>
<dbReference type="InterPro" id="IPR013783">
    <property type="entry name" value="Ig-like_fold"/>
</dbReference>
<evidence type="ECO:0000256" key="5">
    <source>
        <dbReference type="SAM" id="MobiDB-lite"/>
    </source>
</evidence>
<dbReference type="Pfam" id="PF16355">
    <property type="entry name" value="DUF4982"/>
    <property type="match status" value="1"/>
</dbReference>
<evidence type="ECO:0000256" key="3">
    <source>
        <dbReference type="ARBA" id="ARBA00022801"/>
    </source>
</evidence>
<dbReference type="SUPFAM" id="SSF49785">
    <property type="entry name" value="Galactose-binding domain-like"/>
    <property type="match status" value="1"/>
</dbReference>
<dbReference type="SUPFAM" id="SSF49303">
    <property type="entry name" value="beta-Galactosidase/glucuronidase domain"/>
    <property type="match status" value="1"/>
</dbReference>
<dbReference type="SUPFAM" id="SSF51445">
    <property type="entry name" value="(Trans)glycosidases"/>
    <property type="match status" value="1"/>
</dbReference>
<evidence type="ECO:0000256" key="1">
    <source>
        <dbReference type="ARBA" id="ARBA00007401"/>
    </source>
</evidence>
<feature type="domain" description="Glycoside hydrolase family 2 immunoglobulin-like beta-sandwich" evidence="7">
    <location>
        <begin position="630"/>
        <end position="727"/>
    </location>
</feature>
<evidence type="ECO:0000313" key="11">
    <source>
        <dbReference type="EnsemblMetazoa" id="Aqu2.1.26044_001"/>
    </source>
</evidence>
<reference evidence="11" key="1">
    <citation type="submission" date="2017-05" db="UniProtKB">
        <authorList>
            <consortium name="EnsemblMetazoa"/>
        </authorList>
    </citation>
    <scope>IDENTIFICATION</scope>
</reference>
<evidence type="ECO:0008006" key="12">
    <source>
        <dbReference type="Google" id="ProtNLM"/>
    </source>
</evidence>
<dbReference type="GO" id="GO:0004553">
    <property type="term" value="F:hydrolase activity, hydrolyzing O-glycosyl compounds"/>
    <property type="evidence" value="ECO:0007669"/>
    <property type="project" value="InterPro"/>
</dbReference>
<keyword evidence="4" id="KW-0326">Glycosidase</keyword>
<keyword evidence="3" id="KW-0378">Hydrolase</keyword>
<feature type="domain" description="Glycoside hydrolase family 2 catalytic" evidence="8">
    <location>
        <begin position="734"/>
        <end position="872"/>
    </location>
</feature>
<dbReference type="InterPro" id="IPR006102">
    <property type="entry name" value="Ig-like_GH2"/>
</dbReference>
<dbReference type="InParanoid" id="A0A1X7UDL2"/>
<dbReference type="STRING" id="400682.A0A1X7UDL2"/>
<dbReference type="Gene3D" id="2.60.40.10">
    <property type="entry name" value="Immunoglobulins"/>
    <property type="match status" value="3"/>
</dbReference>
<evidence type="ECO:0000259" key="9">
    <source>
        <dbReference type="Pfam" id="PF16355"/>
    </source>
</evidence>
<dbReference type="Pfam" id="PF18565">
    <property type="entry name" value="Glyco_hydro2_C5"/>
    <property type="match status" value="1"/>
</dbReference>
<dbReference type="Gene3D" id="2.60.120.260">
    <property type="entry name" value="Galactose-binding domain-like"/>
    <property type="match status" value="1"/>
</dbReference>
<dbReference type="InterPro" id="IPR008979">
    <property type="entry name" value="Galactose-bd-like_sf"/>
</dbReference>
<evidence type="ECO:0000256" key="2">
    <source>
        <dbReference type="ARBA" id="ARBA00010213"/>
    </source>
</evidence>
<evidence type="ECO:0000256" key="6">
    <source>
        <dbReference type="SAM" id="SignalP"/>
    </source>
</evidence>
<comment type="similarity">
    <text evidence="2">Belongs to the pectinacetylesterase family. Notum subfamily.</text>
</comment>
<dbReference type="OrthoDB" id="10069879at2759"/>
<dbReference type="PANTHER" id="PTHR42732:SF1">
    <property type="entry name" value="BETA-MANNOSIDASE"/>
    <property type="match status" value="1"/>
</dbReference>
<dbReference type="GO" id="GO:0005975">
    <property type="term" value="P:carbohydrate metabolic process"/>
    <property type="evidence" value="ECO:0007669"/>
    <property type="project" value="InterPro"/>
</dbReference>
<dbReference type="eggNOG" id="KOG2024">
    <property type="taxonomic scope" value="Eukaryota"/>
</dbReference>
<dbReference type="Pfam" id="PF00703">
    <property type="entry name" value="Glyco_hydro_2"/>
    <property type="match status" value="1"/>
</dbReference>
<feature type="region of interest" description="Disordered" evidence="5">
    <location>
        <begin position="429"/>
        <end position="457"/>
    </location>
</feature>
<dbReference type="InterPro" id="IPR017853">
    <property type="entry name" value="GH"/>
</dbReference>
<dbReference type="eggNOG" id="KOG4287">
    <property type="taxonomic scope" value="Eukaryota"/>
</dbReference>
<dbReference type="SUPFAM" id="SSF53474">
    <property type="entry name" value="alpha/beta-Hydrolases"/>
    <property type="match status" value="1"/>
</dbReference>
<feature type="domain" description="Glycoside hydrolase family 2" evidence="10">
    <location>
        <begin position="1142"/>
        <end position="1218"/>
    </location>
</feature>
<dbReference type="Pfam" id="PF02836">
    <property type="entry name" value="Glyco_hydro_2_C"/>
    <property type="match status" value="1"/>
</dbReference>
<dbReference type="InterPro" id="IPR051913">
    <property type="entry name" value="GH2_Domain-Containing"/>
</dbReference>
<dbReference type="InterPro" id="IPR006103">
    <property type="entry name" value="Glyco_hydro_2_cat"/>
</dbReference>
<protein>
    <recommendedName>
        <fullName evidence="12">Glycoside hydrolase family 2 protein</fullName>
    </recommendedName>
</protein>
<feature type="domain" description="DUF4982" evidence="9">
    <location>
        <begin position="1058"/>
        <end position="1109"/>
    </location>
</feature>
<dbReference type="InterPro" id="IPR032311">
    <property type="entry name" value="DUF4982"/>
</dbReference>
<proteinExistence type="inferred from homology"/>
<dbReference type="InterPro" id="IPR029058">
    <property type="entry name" value="AB_hydrolase_fold"/>
</dbReference>
<keyword evidence="6" id="KW-0732">Signal</keyword>
<name>A0A1X7UDL2_AMPQE</name>
<feature type="chain" id="PRO_5012959743" description="Glycoside hydrolase family 2 protein" evidence="6">
    <location>
        <begin position="24"/>
        <end position="1288"/>
    </location>
</feature>
<dbReference type="PANTHER" id="PTHR42732">
    <property type="entry name" value="BETA-GALACTOSIDASE"/>
    <property type="match status" value="1"/>
</dbReference>
<evidence type="ECO:0000259" key="8">
    <source>
        <dbReference type="Pfam" id="PF02836"/>
    </source>
</evidence>
<evidence type="ECO:0000259" key="7">
    <source>
        <dbReference type="Pfam" id="PF00703"/>
    </source>
</evidence>
<dbReference type="InterPro" id="IPR040605">
    <property type="entry name" value="Glyco_hydro2_dom5"/>
</dbReference>